<dbReference type="InterPro" id="IPR035985">
    <property type="entry name" value="Ubiquitin-activating_enz"/>
</dbReference>
<dbReference type="SUPFAM" id="SSF69572">
    <property type="entry name" value="Activating enzymes of the ubiquitin-like proteins"/>
    <property type="match status" value="1"/>
</dbReference>
<dbReference type="InterPro" id="IPR022368">
    <property type="entry name" value="Thiazole_bacteriocin_mat_put"/>
</dbReference>
<dbReference type="Proteomes" id="UP001211894">
    <property type="component" value="Unassembled WGS sequence"/>
</dbReference>
<keyword evidence="2" id="KW-1185">Reference proteome</keyword>
<reference evidence="1 2" key="1">
    <citation type="submission" date="2023-01" db="EMBL/GenBank/DDBJ databases">
        <title>Bacillus changyiensis sp. nov., isolated from a coastal deposit.</title>
        <authorList>
            <person name="Xiao G."/>
            <person name="Lai Q."/>
            <person name="Hu Z."/>
            <person name="Shao Z."/>
        </authorList>
    </citation>
    <scope>NUCLEOTIDE SEQUENCE [LARGE SCALE GENOMIC DNA]</scope>
    <source>
        <strain evidence="1 2">CLL-7-23</strain>
    </source>
</reference>
<dbReference type="EMBL" id="JAQKAB010000017">
    <property type="protein sequence ID" value="MDA7028445.1"/>
    <property type="molecule type" value="Genomic_DNA"/>
</dbReference>
<evidence type="ECO:0000313" key="2">
    <source>
        <dbReference type="Proteomes" id="UP001211894"/>
    </source>
</evidence>
<gene>
    <name evidence="1" type="ORF">PJ311_18060</name>
</gene>
<proteinExistence type="predicted"/>
<dbReference type="RefSeq" id="WP_271342262.1">
    <property type="nucleotide sequence ID" value="NZ_JAQKAB010000017.1"/>
</dbReference>
<comment type="caution">
    <text evidence="1">The sequence shown here is derived from an EMBL/GenBank/DDBJ whole genome shotgun (WGS) entry which is preliminary data.</text>
</comment>
<protein>
    <submittedName>
        <fullName evidence="1">Thiazole-containing bacteriocin maturation protein</fullName>
    </submittedName>
</protein>
<name>A0ABT4X833_9BACI</name>
<dbReference type="NCBIfam" id="TIGR03693">
    <property type="entry name" value="ocin_ThiF_like"/>
    <property type="match status" value="1"/>
</dbReference>
<evidence type="ECO:0000313" key="1">
    <source>
        <dbReference type="EMBL" id="MDA7028445.1"/>
    </source>
</evidence>
<organism evidence="1 2">
    <name type="scientific">Bacillus changyiensis</name>
    <dbReference type="NCBI Taxonomy" id="3004103"/>
    <lineage>
        <taxon>Bacteria</taxon>
        <taxon>Bacillati</taxon>
        <taxon>Bacillota</taxon>
        <taxon>Bacilli</taxon>
        <taxon>Bacillales</taxon>
        <taxon>Bacillaceae</taxon>
        <taxon>Bacillus</taxon>
    </lineage>
</organism>
<accession>A0ABT4X833</accession>
<dbReference type="Gene3D" id="3.40.50.720">
    <property type="entry name" value="NAD(P)-binding Rossmann-like Domain"/>
    <property type="match status" value="1"/>
</dbReference>
<sequence length="609" mass="69840">MTNLTASARLKVKQDTCFLRDPNGGVYFRNNSGSFRIKGDSIYHWIEKLWPMFNGKHTLEELTAGLSTPYRNRVFEIGDILQKNGFVRDVSCDESHKLQCEELNTYASQIEWIESFTNSGAHHFQLCRNAKVLLLGCGSFVVSMVRALAETGFTTIYVQHPTSELVKENVHDATIEVIPTQDWREAIIPFDWVLYVSEDVDPEKISELQRECRKKGKSFFPAVCLKQIGLAGPVTLDDHDGCFESAWRRLHSTALLDHHKLETYSSIGKDMLANIIAFELFKAVSGLSQLSKRNHVYLLDLVTLESTWYWFPPHPLVNTNTAELRFIHDVETRMTMDSKETSHIFQLFSQLTSEKIGIFHLWEEKSLKQLPLSQCYVQPVNPLSTGPAELLEKKICVGFTHEEARREAGLIGIEMYGSKLVHSYLGENQFLGVGAGDMFAEAVLRGLQTCLNHELEKREWNGKEIISPITLEEIKDRHCEYYLNIMKQLNRPAKIFFGTEVAGFPVIWVCLHDQWYQSAGINITLALRKTLERALMNIQPQKDISLIVNQNHIKPLHINMIEDFPKLLNLTLTQLKQYGLQLLVYDFPLEPILKKHLDIYAVRLSKEEV</sequence>